<evidence type="ECO:0000313" key="5">
    <source>
        <dbReference type="EMBL" id="MCQ1530217.1"/>
    </source>
</evidence>
<evidence type="ECO:0000256" key="3">
    <source>
        <dbReference type="SAM" id="MobiDB-lite"/>
    </source>
</evidence>
<evidence type="ECO:0000256" key="2">
    <source>
        <dbReference type="ARBA" id="ARBA00022525"/>
    </source>
</evidence>
<name>A0ABT1NG19_9FIRM</name>
<dbReference type="EMBL" id="JAJEKE010000010">
    <property type="protein sequence ID" value="MCQ1530217.1"/>
    <property type="molecule type" value="Genomic_DNA"/>
</dbReference>
<evidence type="ECO:0000259" key="4">
    <source>
        <dbReference type="Pfam" id="PF14449"/>
    </source>
</evidence>
<organism evidence="5 6">
    <name type="scientific">Lutispora saccharofermentans</name>
    <dbReference type="NCBI Taxonomy" id="3024236"/>
    <lineage>
        <taxon>Bacteria</taxon>
        <taxon>Bacillati</taxon>
        <taxon>Bacillota</taxon>
        <taxon>Clostridia</taxon>
        <taxon>Lutisporales</taxon>
        <taxon>Lutisporaceae</taxon>
        <taxon>Lutispora</taxon>
    </lineage>
</organism>
<sequence>MKYVDPLGLNHKDLGPGGATAPANKPSAVDKTTSKVVGENTGNNTKYSDCPQGTGNGRRNIYYAGNANSLNIPVNIARQIASAGVGLLPIVGDVKDVQEVLTGYDIISGEKLTWIDRGITFICVFVPIVSGKAAREGLGLVDEGIDLAKTTLKNADEVVERTVKTDDAFKIDLQLFAGGKIKFPDAKWYERTYGLGKGRFHEVKGDILKQLTSKDSPYKALMKKVGDNPDIGLDDLGNIVIKSRKNGVQFETDLSFDSFLP</sequence>
<keyword evidence="2" id="KW-0964">Secreted</keyword>
<gene>
    <name evidence="5" type="ORF">LJD61_11740</name>
</gene>
<evidence type="ECO:0000256" key="1">
    <source>
        <dbReference type="ARBA" id="ARBA00004613"/>
    </source>
</evidence>
<comment type="caution">
    <text evidence="5">The sequence shown here is derived from an EMBL/GenBank/DDBJ whole genome shotgun (WGS) entry which is preliminary data.</text>
</comment>
<evidence type="ECO:0000313" key="6">
    <source>
        <dbReference type="Proteomes" id="UP001651880"/>
    </source>
</evidence>
<feature type="region of interest" description="Disordered" evidence="3">
    <location>
        <begin position="1"/>
        <end position="52"/>
    </location>
</feature>
<dbReference type="Pfam" id="PF14449">
    <property type="entry name" value="PT-TG"/>
    <property type="match status" value="1"/>
</dbReference>
<proteinExistence type="predicted"/>
<reference evidence="5 6" key="1">
    <citation type="submission" date="2021-10" db="EMBL/GenBank/DDBJ databases">
        <title>Lutispora strain m25 sp. nov., a thermophilic, non-spore-forming bacterium isolated from a lab-scale methanogenic bioreactor digesting anaerobic sludge.</title>
        <authorList>
            <person name="El Houari A."/>
            <person name="Mcdonald J."/>
        </authorList>
    </citation>
    <scope>NUCLEOTIDE SEQUENCE [LARGE SCALE GENOMIC DNA]</scope>
    <source>
        <strain evidence="6">m25</strain>
    </source>
</reference>
<keyword evidence="6" id="KW-1185">Reference proteome</keyword>
<feature type="domain" description="Pre-toxin TG" evidence="4">
    <location>
        <begin position="78"/>
        <end position="138"/>
    </location>
</feature>
<comment type="subcellular location">
    <subcellularLocation>
        <location evidence="1">Secreted</location>
    </subcellularLocation>
</comment>
<dbReference type="InterPro" id="IPR027797">
    <property type="entry name" value="PT-TG_dom"/>
</dbReference>
<dbReference type="RefSeq" id="WP_255227736.1">
    <property type="nucleotide sequence ID" value="NZ_JAJEKE010000010.1"/>
</dbReference>
<feature type="compositionally biased region" description="Polar residues" evidence="3">
    <location>
        <begin position="30"/>
        <end position="52"/>
    </location>
</feature>
<dbReference type="Proteomes" id="UP001651880">
    <property type="component" value="Unassembled WGS sequence"/>
</dbReference>
<accession>A0ABT1NG19</accession>
<protein>
    <submittedName>
        <fullName evidence="5">Pre-toxin TG domain-containing protein</fullName>
    </submittedName>
</protein>